<dbReference type="SUPFAM" id="SSF81593">
    <property type="entry name" value="Nucleotidyltransferase substrate binding subunit/domain"/>
    <property type="match status" value="1"/>
</dbReference>
<evidence type="ECO:0000313" key="2">
    <source>
        <dbReference type="Proteomes" id="UP001407405"/>
    </source>
</evidence>
<gene>
    <name evidence="1" type="ORF">AAIG11_09545</name>
</gene>
<dbReference type="EMBL" id="JBCITM010000008">
    <property type="protein sequence ID" value="MEN1760717.1"/>
    <property type="molecule type" value="Genomic_DNA"/>
</dbReference>
<dbReference type="InterPro" id="IPR010235">
    <property type="entry name" value="HepT"/>
</dbReference>
<protein>
    <submittedName>
        <fullName evidence="1">Nucleotidyltransferase substrate binding protein</fullName>
    </submittedName>
</protein>
<evidence type="ECO:0000313" key="1">
    <source>
        <dbReference type="EMBL" id="MEN1760717.1"/>
    </source>
</evidence>
<reference evidence="1 2" key="1">
    <citation type="submission" date="2024-04" db="EMBL/GenBank/DDBJ databases">
        <title>Genome sequencing and metabolic network reconstruction of aminoacids and betaine degradation by Anoxynatronum sibiricum.</title>
        <authorList>
            <person name="Detkova E.N."/>
            <person name="Boltjanskaja Y.V."/>
            <person name="Mardanov A.V."/>
            <person name="Kevbrin V."/>
        </authorList>
    </citation>
    <scope>NUCLEOTIDE SEQUENCE [LARGE SCALE GENOMIC DNA]</scope>
    <source>
        <strain evidence="1 2">Z-7981</strain>
    </source>
</reference>
<comment type="caution">
    <text evidence="1">The sequence shown here is derived from an EMBL/GenBank/DDBJ whole genome shotgun (WGS) entry which is preliminary data.</text>
</comment>
<dbReference type="Pfam" id="PF08780">
    <property type="entry name" value="NTase_sub_bind"/>
    <property type="match status" value="1"/>
</dbReference>
<sequence length="155" mass="17984">MSQQDIRWVQRLHSFQKALKQLEEGVRLHQQRPLSHLEKQGLIQAFEFTHELAWKTLKDFLQARGTVDIFGSRDATREAYGLKLIENGQVWMEMIQSRNLSSHTYDEATADEIIRQITSAYAIQFQQLQDKMNILAIREKATTHESGSVKLDNEG</sequence>
<name>A0ABU9VU83_9CLOT</name>
<keyword evidence="2" id="KW-1185">Reference proteome</keyword>
<organism evidence="1 2">
    <name type="scientific">Anoxynatronum sibiricum</name>
    <dbReference type="NCBI Taxonomy" id="210623"/>
    <lineage>
        <taxon>Bacteria</taxon>
        <taxon>Bacillati</taxon>
        <taxon>Bacillota</taxon>
        <taxon>Clostridia</taxon>
        <taxon>Eubacteriales</taxon>
        <taxon>Clostridiaceae</taxon>
        <taxon>Anoxynatronum</taxon>
    </lineage>
</organism>
<dbReference type="RefSeq" id="WP_343186038.1">
    <property type="nucleotide sequence ID" value="NZ_JBCITM010000008.1"/>
</dbReference>
<accession>A0ABU9VU83</accession>
<proteinExistence type="predicted"/>
<dbReference type="NCBIfam" id="TIGR01987">
    <property type="entry name" value="HI0074"/>
    <property type="match status" value="1"/>
</dbReference>
<dbReference type="Proteomes" id="UP001407405">
    <property type="component" value="Unassembled WGS sequence"/>
</dbReference>
<dbReference type="Gene3D" id="1.20.120.330">
    <property type="entry name" value="Nucleotidyltransferases domain 2"/>
    <property type="match status" value="1"/>
</dbReference>